<dbReference type="GO" id="GO:0008757">
    <property type="term" value="F:S-adenosylmethionine-dependent methyltransferase activity"/>
    <property type="evidence" value="ECO:0007669"/>
    <property type="project" value="InterPro"/>
</dbReference>
<dbReference type="EMBL" id="PTRA01000001">
    <property type="protein sequence ID" value="PQA59764.1"/>
    <property type="molecule type" value="Genomic_DNA"/>
</dbReference>
<dbReference type="InterPro" id="IPR051052">
    <property type="entry name" value="Diverse_substrate_MTase"/>
</dbReference>
<proteinExistence type="inferred from homology"/>
<feature type="domain" description="Methyltransferase type 11" evidence="4">
    <location>
        <begin position="39"/>
        <end position="126"/>
    </location>
</feature>
<accession>A0A2S7IPX4</accession>
<evidence type="ECO:0000313" key="5">
    <source>
        <dbReference type="EMBL" id="PQA59764.1"/>
    </source>
</evidence>
<dbReference type="PANTHER" id="PTHR44942">
    <property type="entry name" value="METHYLTRANSF_11 DOMAIN-CONTAINING PROTEIN"/>
    <property type="match status" value="1"/>
</dbReference>
<keyword evidence="3 5" id="KW-0808">Transferase</keyword>
<dbReference type="Pfam" id="PF08241">
    <property type="entry name" value="Methyltransf_11"/>
    <property type="match status" value="1"/>
</dbReference>
<dbReference type="CDD" id="cd02440">
    <property type="entry name" value="AdoMet_MTases"/>
    <property type="match status" value="1"/>
</dbReference>
<dbReference type="PANTHER" id="PTHR44942:SF4">
    <property type="entry name" value="METHYLTRANSFERASE TYPE 11 DOMAIN-CONTAINING PROTEIN"/>
    <property type="match status" value="1"/>
</dbReference>
<dbReference type="AlphaFoldDB" id="A0A2S7IPX4"/>
<keyword evidence="2 5" id="KW-0489">Methyltransferase</keyword>
<dbReference type="GO" id="GO:0032259">
    <property type="term" value="P:methylation"/>
    <property type="evidence" value="ECO:0007669"/>
    <property type="project" value="UniProtKB-KW"/>
</dbReference>
<comment type="caution">
    <text evidence="5">The sequence shown here is derived from an EMBL/GenBank/DDBJ whole genome shotgun (WGS) entry which is preliminary data.</text>
</comment>
<organism evidence="5 6">
    <name type="scientific">Siphonobacter curvatus</name>
    <dbReference type="NCBI Taxonomy" id="2094562"/>
    <lineage>
        <taxon>Bacteria</taxon>
        <taxon>Pseudomonadati</taxon>
        <taxon>Bacteroidota</taxon>
        <taxon>Cytophagia</taxon>
        <taxon>Cytophagales</taxon>
        <taxon>Cytophagaceae</taxon>
        <taxon>Siphonobacter</taxon>
    </lineage>
</organism>
<keyword evidence="6" id="KW-1185">Reference proteome</keyword>
<protein>
    <submittedName>
        <fullName evidence="5">SAM-dependent methyltransferase</fullName>
    </submittedName>
</protein>
<reference evidence="6" key="1">
    <citation type="submission" date="2018-02" db="EMBL/GenBank/DDBJ databases">
        <title>Genome sequencing of Solimonas sp. HR-BB.</title>
        <authorList>
            <person name="Lee Y."/>
            <person name="Jeon C.O."/>
        </authorList>
    </citation>
    <scope>NUCLEOTIDE SEQUENCE [LARGE SCALE GENOMIC DNA]</scope>
    <source>
        <strain evidence="6">HR-U</strain>
    </source>
</reference>
<comment type="similarity">
    <text evidence="1">Belongs to the methyltransferase superfamily.</text>
</comment>
<dbReference type="Gene3D" id="3.40.50.150">
    <property type="entry name" value="Vaccinia Virus protein VP39"/>
    <property type="match status" value="1"/>
</dbReference>
<dbReference type="RefSeq" id="WP_104711513.1">
    <property type="nucleotide sequence ID" value="NZ_PTRA01000001.1"/>
</dbReference>
<evidence type="ECO:0000256" key="2">
    <source>
        <dbReference type="ARBA" id="ARBA00022603"/>
    </source>
</evidence>
<dbReference type="Proteomes" id="UP000239590">
    <property type="component" value="Unassembled WGS sequence"/>
</dbReference>
<sequence>MKDLFSKQSDAYAKYRPTYPTELFEFILKYVPGREAAWDCATGNGQVAVALADYFERVEATDISEQQLAQAEPAQRVHYQVSRAEETTFPAESFNLVTVGQALHWFNFETFHSEVKRVLKPGGVLAVWGYELLEISPEIDPLILDFYTTVVGPYWAPERHHIQEKYTKIPFPYQEVQVPVFSMIKHWSLEELSGYFSSWSSVQAYKEANGEDPVPELIDQISPLWDVDQVQEIEFPIFMRLGINA</sequence>
<dbReference type="OrthoDB" id="9797252at2"/>
<dbReference type="InterPro" id="IPR013216">
    <property type="entry name" value="Methyltransf_11"/>
</dbReference>
<dbReference type="SUPFAM" id="SSF53335">
    <property type="entry name" value="S-adenosyl-L-methionine-dependent methyltransferases"/>
    <property type="match status" value="1"/>
</dbReference>
<evidence type="ECO:0000259" key="4">
    <source>
        <dbReference type="Pfam" id="PF08241"/>
    </source>
</evidence>
<evidence type="ECO:0000256" key="1">
    <source>
        <dbReference type="ARBA" id="ARBA00008361"/>
    </source>
</evidence>
<name>A0A2S7IPX4_9BACT</name>
<dbReference type="InterPro" id="IPR029063">
    <property type="entry name" value="SAM-dependent_MTases_sf"/>
</dbReference>
<evidence type="ECO:0000313" key="6">
    <source>
        <dbReference type="Proteomes" id="UP000239590"/>
    </source>
</evidence>
<gene>
    <name evidence="5" type="ORF">C5O19_09090</name>
</gene>
<evidence type="ECO:0000256" key="3">
    <source>
        <dbReference type="ARBA" id="ARBA00022679"/>
    </source>
</evidence>